<feature type="transmembrane region" description="Helical" evidence="7">
    <location>
        <begin position="116"/>
        <end position="136"/>
    </location>
</feature>
<evidence type="ECO:0000256" key="4">
    <source>
        <dbReference type="ARBA" id="ARBA00022692"/>
    </source>
</evidence>
<dbReference type="Gene3D" id="1.20.1250.20">
    <property type="entry name" value="MFS general substrate transporter like domains"/>
    <property type="match status" value="2"/>
</dbReference>
<dbReference type="OrthoDB" id="9787815at2"/>
<gene>
    <name evidence="8" type="ORF">BJ122_1137</name>
</gene>
<evidence type="ECO:0000256" key="5">
    <source>
        <dbReference type="ARBA" id="ARBA00022989"/>
    </source>
</evidence>
<dbReference type="AlphaFoldDB" id="A0A318TCE8"/>
<dbReference type="RefSeq" id="WP_110781171.1">
    <property type="nucleotide sequence ID" value="NZ_QJTI01000013.1"/>
</dbReference>
<dbReference type="InterPro" id="IPR011701">
    <property type="entry name" value="MFS"/>
</dbReference>
<evidence type="ECO:0000256" key="7">
    <source>
        <dbReference type="SAM" id="Phobius"/>
    </source>
</evidence>
<accession>A0A318TCE8</accession>
<protein>
    <submittedName>
        <fullName evidence="8">MFS transporter (Putative signal transducer)</fullName>
    </submittedName>
</protein>
<organism evidence="8 9">
    <name type="scientific">Rhodopseudomonas faecalis</name>
    <dbReference type="NCBI Taxonomy" id="99655"/>
    <lineage>
        <taxon>Bacteria</taxon>
        <taxon>Pseudomonadati</taxon>
        <taxon>Pseudomonadota</taxon>
        <taxon>Alphaproteobacteria</taxon>
        <taxon>Hyphomicrobiales</taxon>
        <taxon>Nitrobacteraceae</taxon>
        <taxon>Rhodopseudomonas</taxon>
    </lineage>
</organism>
<keyword evidence="5 7" id="KW-1133">Transmembrane helix</keyword>
<dbReference type="InterPro" id="IPR004752">
    <property type="entry name" value="AmpG_permease/AT-1"/>
</dbReference>
<dbReference type="PANTHER" id="PTHR12778:SF10">
    <property type="entry name" value="MAJOR FACILITATOR SUPERFAMILY DOMAIN-CONTAINING PROTEIN 3"/>
    <property type="match status" value="1"/>
</dbReference>
<feature type="transmembrane region" description="Helical" evidence="7">
    <location>
        <begin position="320"/>
        <end position="344"/>
    </location>
</feature>
<feature type="transmembrane region" description="Helical" evidence="7">
    <location>
        <begin position="225"/>
        <end position="252"/>
    </location>
</feature>
<keyword evidence="4 7" id="KW-0812">Transmembrane</keyword>
<feature type="transmembrane region" description="Helical" evidence="7">
    <location>
        <begin position="292"/>
        <end position="314"/>
    </location>
</feature>
<reference evidence="8 9" key="1">
    <citation type="submission" date="2018-06" db="EMBL/GenBank/DDBJ databases">
        <title>Genomic Encyclopedia of Archaeal and Bacterial Type Strains, Phase II (KMG-II): from individual species to whole genera.</title>
        <authorList>
            <person name="Goeker M."/>
        </authorList>
    </citation>
    <scope>NUCLEOTIDE SEQUENCE [LARGE SCALE GENOMIC DNA]</scope>
    <source>
        <strain evidence="8 9">JCM 11668</strain>
    </source>
</reference>
<dbReference type="PANTHER" id="PTHR12778">
    <property type="entry name" value="SOLUTE CARRIER FAMILY 33 ACETYL-COA TRANSPORTER -RELATED"/>
    <property type="match status" value="1"/>
</dbReference>
<dbReference type="InterPro" id="IPR036259">
    <property type="entry name" value="MFS_trans_sf"/>
</dbReference>
<feature type="transmembrane region" description="Helical" evidence="7">
    <location>
        <begin position="20"/>
        <end position="39"/>
    </location>
</feature>
<name>A0A318TCE8_9BRAD</name>
<feature type="transmembrane region" description="Helical" evidence="7">
    <location>
        <begin position="51"/>
        <end position="72"/>
    </location>
</feature>
<comment type="similarity">
    <text evidence="2">Belongs to the major facilitator superfamily.</text>
</comment>
<feature type="transmembrane region" description="Helical" evidence="7">
    <location>
        <begin position="258"/>
        <end position="280"/>
    </location>
</feature>
<proteinExistence type="inferred from homology"/>
<sequence>MVDRGIGASVSGTRLPFGSVLAAIGGIYTAQSVVGGVTFQGIPAVLRANGVALDVIGLVSLAMLPWALKFLWAPYLERYRLPRGAKRRSRRIVIVGEGLVAVALVGLALMGAISHVALFVCIGVTAIASATVDIACDGFAIEQLPPESRGWGNTAQVAGGYFGVVLGGGLFPIIVAFAGWMWAGLAMAALIVVLTMPFMATAEPDRVIDHKARRPSLAFALARPAVRWGLVLTVLIEIGVRLAQGVVGPFLIDAGIDLAVLGMLNGIGGAIAGIGGTVVGGALVRWLGPRRALLIGAALQALALATLAAAAMLVADNAPWLVAAVILQTITMAIGFVALYSLLMGLASLSQAGVDFTLFQCADATVAGLFGFGGNFVSQYFGYGNCFALAALLAVAGLAIIPIIVRELPGSGVQC</sequence>
<dbReference type="Proteomes" id="UP000248148">
    <property type="component" value="Unassembled WGS sequence"/>
</dbReference>
<evidence type="ECO:0000256" key="1">
    <source>
        <dbReference type="ARBA" id="ARBA00004141"/>
    </source>
</evidence>
<evidence type="ECO:0000256" key="3">
    <source>
        <dbReference type="ARBA" id="ARBA00022448"/>
    </source>
</evidence>
<evidence type="ECO:0000256" key="2">
    <source>
        <dbReference type="ARBA" id="ARBA00008335"/>
    </source>
</evidence>
<dbReference type="GO" id="GO:0016020">
    <property type="term" value="C:membrane"/>
    <property type="evidence" value="ECO:0007669"/>
    <property type="project" value="UniProtKB-SubCell"/>
</dbReference>
<evidence type="ECO:0000313" key="9">
    <source>
        <dbReference type="Proteomes" id="UP000248148"/>
    </source>
</evidence>
<feature type="transmembrane region" description="Helical" evidence="7">
    <location>
        <begin position="380"/>
        <end position="405"/>
    </location>
</feature>
<comment type="subcellular location">
    <subcellularLocation>
        <location evidence="1">Membrane</location>
        <topology evidence="1">Multi-pass membrane protein</topology>
    </subcellularLocation>
</comment>
<comment type="caution">
    <text evidence="8">The sequence shown here is derived from an EMBL/GenBank/DDBJ whole genome shotgun (WGS) entry which is preliminary data.</text>
</comment>
<dbReference type="Pfam" id="PF07690">
    <property type="entry name" value="MFS_1"/>
    <property type="match status" value="1"/>
</dbReference>
<evidence type="ECO:0000313" key="8">
    <source>
        <dbReference type="EMBL" id="PYF02223.1"/>
    </source>
</evidence>
<dbReference type="EMBL" id="QJTI01000013">
    <property type="protein sequence ID" value="PYF02223.1"/>
    <property type="molecule type" value="Genomic_DNA"/>
</dbReference>
<keyword evidence="3" id="KW-0813">Transport</keyword>
<evidence type="ECO:0000256" key="6">
    <source>
        <dbReference type="ARBA" id="ARBA00023136"/>
    </source>
</evidence>
<feature type="transmembrane region" description="Helical" evidence="7">
    <location>
        <begin position="157"/>
        <end position="178"/>
    </location>
</feature>
<feature type="transmembrane region" description="Helical" evidence="7">
    <location>
        <begin position="184"/>
        <end position="204"/>
    </location>
</feature>
<keyword evidence="9" id="KW-1185">Reference proteome</keyword>
<feature type="transmembrane region" description="Helical" evidence="7">
    <location>
        <begin position="92"/>
        <end position="110"/>
    </location>
</feature>
<dbReference type="GO" id="GO:0022857">
    <property type="term" value="F:transmembrane transporter activity"/>
    <property type="evidence" value="ECO:0007669"/>
    <property type="project" value="InterPro"/>
</dbReference>
<dbReference type="SUPFAM" id="SSF103473">
    <property type="entry name" value="MFS general substrate transporter"/>
    <property type="match status" value="1"/>
</dbReference>
<keyword evidence="6 7" id="KW-0472">Membrane</keyword>